<proteinExistence type="predicted"/>
<protein>
    <submittedName>
        <fullName evidence="2">Tnp_DDE_dom domain-containing protein</fullName>
    </submittedName>
</protein>
<dbReference type="Proteomes" id="UP000095280">
    <property type="component" value="Unplaced"/>
</dbReference>
<evidence type="ECO:0000313" key="1">
    <source>
        <dbReference type="Proteomes" id="UP000095280"/>
    </source>
</evidence>
<sequence>MLRRLAEGVRQLRLAYCRGLIGETREIRIKVFIVTWCHLLKTHLVDVLMKFGDLARLH</sequence>
<organism evidence="1 2">
    <name type="scientific">Macrostomum lignano</name>
    <dbReference type="NCBI Taxonomy" id="282301"/>
    <lineage>
        <taxon>Eukaryota</taxon>
        <taxon>Metazoa</taxon>
        <taxon>Spiralia</taxon>
        <taxon>Lophotrochozoa</taxon>
        <taxon>Platyhelminthes</taxon>
        <taxon>Rhabditophora</taxon>
        <taxon>Macrostomorpha</taxon>
        <taxon>Macrostomida</taxon>
        <taxon>Macrostomidae</taxon>
        <taxon>Macrostomum</taxon>
    </lineage>
</organism>
<evidence type="ECO:0000313" key="2">
    <source>
        <dbReference type="WBParaSite" id="maker-uti_cns_0001215-snap-gene-0.6-mRNA-1"/>
    </source>
</evidence>
<dbReference type="WBParaSite" id="maker-uti_cns_0001215-snap-gene-0.6-mRNA-1">
    <property type="protein sequence ID" value="maker-uti_cns_0001215-snap-gene-0.6-mRNA-1"/>
    <property type="gene ID" value="maker-uti_cns_0001215-snap-gene-0.6"/>
</dbReference>
<dbReference type="AlphaFoldDB" id="A0A1I8G9Q0"/>
<name>A0A1I8G9Q0_9PLAT</name>
<keyword evidence="1" id="KW-1185">Reference proteome</keyword>
<accession>A0A1I8G9Q0</accession>
<reference evidence="2" key="1">
    <citation type="submission" date="2016-11" db="UniProtKB">
        <authorList>
            <consortium name="WormBaseParasite"/>
        </authorList>
    </citation>
    <scope>IDENTIFICATION</scope>
</reference>